<evidence type="ECO:0000313" key="1">
    <source>
        <dbReference type="EMBL" id="CAL5226606.1"/>
    </source>
</evidence>
<accession>A0ABP1G330</accession>
<dbReference type="EMBL" id="CAXHTA020000016">
    <property type="protein sequence ID" value="CAL5226606.1"/>
    <property type="molecule type" value="Genomic_DNA"/>
</dbReference>
<protein>
    <submittedName>
        <fullName evidence="1">G9455 protein</fullName>
    </submittedName>
</protein>
<sequence length="484" mass="54359">MRTWKFTRIDKGAIKKGCIVPVLQASKAVLRNLNEFSAEVDLSGINLIIDEADNVWSTFVDTNTFMPLQREGELYDLLGQHPLQNSRVRTISLVSATIAPIQWWTQMWHLKPQKFIADDQMLLEKGFADELHLKPVYPMLKSGDIKANKNYGWDHPSFKRVFDEFHADIRPGRLMMVATTPRVNAGDNTVFHQAEMTLADRCPDAACLVVHGGGINLLYRNADDPEAAHGYGVHLKKNFDVKEVGAAIAFIDASWGLQVPIIVFGYHCVGRSKSIRSDKRVITHLIVALQSGKSAPDLKQTIMRFGGFTANVRRENGFTDGVMFLGVQEDLLLFLQYYDFQKAALAKGDDWMSAEYPQRFGPVVQSAGKHAKKSLRLDEHLAMTVQKGPAAPALGRYHAILYAIRKIVQDTGEYVFTKTQLRSAIDGVPGYDGFMRSGKTRDHNQCLGKCCTHKKWLKRLGERRSGMYAVTDLGRSVLRQTSFP</sequence>
<name>A0ABP1G330_9CHLO</name>
<reference evidence="1 2" key="1">
    <citation type="submission" date="2024-06" db="EMBL/GenBank/DDBJ databases">
        <authorList>
            <person name="Kraege A."/>
            <person name="Thomma B."/>
        </authorList>
    </citation>
    <scope>NUCLEOTIDE SEQUENCE [LARGE SCALE GENOMIC DNA]</scope>
</reference>
<dbReference type="Proteomes" id="UP001497392">
    <property type="component" value="Unassembled WGS sequence"/>
</dbReference>
<proteinExistence type="predicted"/>
<gene>
    <name evidence="1" type="primary">g9455</name>
    <name evidence="1" type="ORF">VP750_LOCUS8512</name>
</gene>
<evidence type="ECO:0000313" key="2">
    <source>
        <dbReference type="Proteomes" id="UP001497392"/>
    </source>
</evidence>
<keyword evidence="2" id="KW-1185">Reference proteome</keyword>
<organism evidence="1 2">
    <name type="scientific">Coccomyxa viridis</name>
    <dbReference type="NCBI Taxonomy" id="1274662"/>
    <lineage>
        <taxon>Eukaryota</taxon>
        <taxon>Viridiplantae</taxon>
        <taxon>Chlorophyta</taxon>
        <taxon>core chlorophytes</taxon>
        <taxon>Trebouxiophyceae</taxon>
        <taxon>Trebouxiophyceae incertae sedis</taxon>
        <taxon>Coccomyxaceae</taxon>
        <taxon>Coccomyxa</taxon>
    </lineage>
</organism>
<comment type="caution">
    <text evidence="1">The sequence shown here is derived from an EMBL/GenBank/DDBJ whole genome shotgun (WGS) entry which is preliminary data.</text>
</comment>